<proteinExistence type="predicted"/>
<dbReference type="GO" id="GO:0005576">
    <property type="term" value="C:extracellular region"/>
    <property type="evidence" value="ECO:0007669"/>
    <property type="project" value="InterPro"/>
</dbReference>
<evidence type="ECO:0000313" key="2">
    <source>
        <dbReference type="EMBL" id="CAJ0570975.1"/>
    </source>
</evidence>
<dbReference type="SUPFAM" id="SSF57302">
    <property type="entry name" value="Snake toxin-like"/>
    <property type="match status" value="1"/>
</dbReference>
<dbReference type="InterPro" id="IPR003571">
    <property type="entry name" value="Snake_3FTx"/>
</dbReference>
<gene>
    <name evidence="2" type="ORF">MSPICULIGERA_LOCUS9403</name>
</gene>
<feature type="chain" id="PRO_5041271961" evidence="1">
    <location>
        <begin position="19"/>
        <end position="320"/>
    </location>
</feature>
<evidence type="ECO:0000313" key="3">
    <source>
        <dbReference type="Proteomes" id="UP001177023"/>
    </source>
</evidence>
<name>A0AA36CKW9_9BILA</name>
<accession>A0AA36CKW9</accession>
<dbReference type="Proteomes" id="UP001177023">
    <property type="component" value="Unassembled WGS sequence"/>
</dbReference>
<dbReference type="AlphaFoldDB" id="A0AA36CKW9"/>
<organism evidence="2 3">
    <name type="scientific">Mesorhabditis spiculigera</name>
    <dbReference type="NCBI Taxonomy" id="96644"/>
    <lineage>
        <taxon>Eukaryota</taxon>
        <taxon>Metazoa</taxon>
        <taxon>Ecdysozoa</taxon>
        <taxon>Nematoda</taxon>
        <taxon>Chromadorea</taxon>
        <taxon>Rhabditida</taxon>
        <taxon>Rhabditina</taxon>
        <taxon>Rhabditomorpha</taxon>
        <taxon>Rhabditoidea</taxon>
        <taxon>Rhabditidae</taxon>
        <taxon>Mesorhabditinae</taxon>
        <taxon>Mesorhabditis</taxon>
    </lineage>
</organism>
<dbReference type="CDD" id="cd00206">
    <property type="entry name" value="TFP_snake_toxin"/>
    <property type="match status" value="1"/>
</dbReference>
<feature type="signal peptide" evidence="1">
    <location>
        <begin position="1"/>
        <end position="18"/>
    </location>
</feature>
<feature type="non-terminal residue" evidence="2">
    <location>
        <position position="1"/>
    </location>
</feature>
<keyword evidence="3" id="KW-1185">Reference proteome</keyword>
<dbReference type="EMBL" id="CATQJA010002519">
    <property type="protein sequence ID" value="CAJ0570975.1"/>
    <property type="molecule type" value="Genomic_DNA"/>
</dbReference>
<sequence>MRLVGLVVIAVTLQVTYSIECFHCHDCDNEAAEVKTCHNEHSQCYSLLGPVTRRGCGTKCPYNSRFEEEECHLCSDDLCNHHQQGAFLREAIHHHRGHRLRRDKDQLVHSHTSHYQDGSQVKHFESAADELPPLGGGVEQTEEVVKMAPSDPRYGKVDEDGVAYLPIDEKGDILPEYRHLLDKYTGGSIAQKTVIDAGGDKIVEVKTSGDVYPPGVAAEDIIREDEDKIIGAGIGGGAAPKVELPEIPAEMSEEEMTKMADQIEKILEDERVKANTDKMIADETKAIGEGAVPSPTAKPDSASSSTYVLSFIAMILIYIL</sequence>
<comment type="caution">
    <text evidence="2">The sequence shown here is derived from an EMBL/GenBank/DDBJ whole genome shotgun (WGS) entry which is preliminary data.</text>
</comment>
<evidence type="ECO:0000256" key="1">
    <source>
        <dbReference type="SAM" id="SignalP"/>
    </source>
</evidence>
<protein>
    <submittedName>
        <fullName evidence="2">Uncharacterized protein</fullName>
    </submittedName>
</protein>
<dbReference type="GO" id="GO:0090729">
    <property type="term" value="F:toxin activity"/>
    <property type="evidence" value="ECO:0007669"/>
    <property type="project" value="InterPro"/>
</dbReference>
<reference evidence="2" key="1">
    <citation type="submission" date="2023-06" db="EMBL/GenBank/DDBJ databases">
        <authorList>
            <person name="Delattre M."/>
        </authorList>
    </citation>
    <scope>NUCLEOTIDE SEQUENCE</scope>
    <source>
        <strain evidence="2">AF72</strain>
    </source>
</reference>
<dbReference type="InterPro" id="IPR045860">
    <property type="entry name" value="Snake_toxin-like_sf"/>
</dbReference>
<keyword evidence="1" id="KW-0732">Signal</keyword>